<evidence type="ECO:0000313" key="7">
    <source>
        <dbReference type="EMBL" id="CAI8055287.1"/>
    </source>
</evidence>
<evidence type="ECO:0000313" key="8">
    <source>
        <dbReference type="Proteomes" id="UP001174909"/>
    </source>
</evidence>
<feature type="transmembrane region" description="Helical" evidence="6">
    <location>
        <begin position="334"/>
        <end position="353"/>
    </location>
</feature>
<dbReference type="InterPro" id="IPR005495">
    <property type="entry name" value="LptG/LptF_permease"/>
</dbReference>
<dbReference type="PANTHER" id="PTHR33529">
    <property type="entry name" value="SLR0882 PROTEIN-RELATED"/>
    <property type="match status" value="1"/>
</dbReference>
<dbReference type="Proteomes" id="UP001174909">
    <property type="component" value="Unassembled WGS sequence"/>
</dbReference>
<feature type="transmembrane region" description="Helical" evidence="6">
    <location>
        <begin position="276"/>
        <end position="295"/>
    </location>
</feature>
<comment type="subcellular location">
    <subcellularLocation>
        <location evidence="1">Cell membrane</location>
        <topology evidence="1">Multi-pass membrane protein</topology>
    </subcellularLocation>
</comment>
<evidence type="ECO:0000256" key="2">
    <source>
        <dbReference type="ARBA" id="ARBA00022475"/>
    </source>
</evidence>
<name>A0AA35XL45_GEOBA</name>
<keyword evidence="8" id="KW-1185">Reference proteome</keyword>
<dbReference type="EMBL" id="CASHTH010004267">
    <property type="protein sequence ID" value="CAI8055287.1"/>
    <property type="molecule type" value="Genomic_DNA"/>
</dbReference>
<keyword evidence="3 6" id="KW-0812">Transmembrane</keyword>
<reference evidence="7" key="1">
    <citation type="submission" date="2023-03" db="EMBL/GenBank/DDBJ databases">
        <authorList>
            <person name="Steffen K."/>
            <person name="Cardenas P."/>
        </authorList>
    </citation>
    <scope>NUCLEOTIDE SEQUENCE</scope>
</reference>
<accession>A0AA35XL45</accession>
<feature type="transmembrane region" description="Helical" evidence="6">
    <location>
        <begin position="307"/>
        <end position="328"/>
    </location>
</feature>
<keyword evidence="2" id="KW-1003">Cell membrane</keyword>
<evidence type="ECO:0000256" key="4">
    <source>
        <dbReference type="ARBA" id="ARBA00022989"/>
    </source>
</evidence>
<evidence type="ECO:0000256" key="5">
    <source>
        <dbReference type="ARBA" id="ARBA00023136"/>
    </source>
</evidence>
<gene>
    <name evidence="7" type="ORF">GBAR_LOCUS30202</name>
</gene>
<evidence type="ECO:0000256" key="3">
    <source>
        <dbReference type="ARBA" id="ARBA00022692"/>
    </source>
</evidence>
<dbReference type="NCBIfam" id="TIGR04407">
    <property type="entry name" value="LptF_YjgP"/>
    <property type="match status" value="1"/>
</dbReference>
<dbReference type="PANTHER" id="PTHR33529:SF6">
    <property type="entry name" value="YJGP_YJGQ FAMILY PERMEASE"/>
    <property type="match status" value="1"/>
</dbReference>
<dbReference type="InterPro" id="IPR030922">
    <property type="entry name" value="LptF"/>
</dbReference>
<feature type="transmembrane region" description="Helical" evidence="6">
    <location>
        <begin position="12"/>
        <end position="29"/>
    </location>
</feature>
<keyword evidence="4 6" id="KW-1133">Transmembrane helix</keyword>
<protein>
    <submittedName>
        <fullName evidence="7">Uncharacterized protein RP871</fullName>
    </submittedName>
</protein>
<proteinExistence type="predicted"/>
<comment type="caution">
    <text evidence="7">The sequence shown here is derived from an EMBL/GenBank/DDBJ whole genome shotgun (WGS) entry which is preliminary data.</text>
</comment>
<keyword evidence="5 6" id="KW-0472">Membrane</keyword>
<dbReference type="AlphaFoldDB" id="A0AA35XL45"/>
<feature type="transmembrane region" description="Helical" evidence="6">
    <location>
        <begin position="49"/>
        <end position="77"/>
    </location>
</feature>
<feature type="transmembrane region" description="Helical" evidence="6">
    <location>
        <begin position="98"/>
        <end position="122"/>
    </location>
</feature>
<dbReference type="Pfam" id="PF03739">
    <property type="entry name" value="LptF_LptG"/>
    <property type="match status" value="1"/>
</dbReference>
<organism evidence="7 8">
    <name type="scientific">Geodia barretti</name>
    <name type="common">Barrett's horny sponge</name>
    <dbReference type="NCBI Taxonomy" id="519541"/>
    <lineage>
        <taxon>Eukaryota</taxon>
        <taxon>Metazoa</taxon>
        <taxon>Porifera</taxon>
        <taxon>Demospongiae</taxon>
        <taxon>Heteroscleromorpha</taxon>
        <taxon>Tetractinellida</taxon>
        <taxon>Astrophorina</taxon>
        <taxon>Geodiidae</taxon>
        <taxon>Geodia</taxon>
    </lineage>
</organism>
<evidence type="ECO:0000256" key="6">
    <source>
        <dbReference type="SAM" id="Phobius"/>
    </source>
</evidence>
<dbReference type="GO" id="GO:0055085">
    <property type="term" value="P:transmembrane transport"/>
    <property type="evidence" value="ECO:0007669"/>
    <property type="project" value="InterPro"/>
</dbReference>
<dbReference type="GO" id="GO:0043190">
    <property type="term" value="C:ATP-binding cassette (ABC) transporter complex"/>
    <property type="evidence" value="ECO:0007669"/>
    <property type="project" value="InterPro"/>
</dbReference>
<evidence type="ECO:0000256" key="1">
    <source>
        <dbReference type="ARBA" id="ARBA00004651"/>
    </source>
</evidence>
<dbReference type="GO" id="GO:0015920">
    <property type="term" value="P:lipopolysaccharide transport"/>
    <property type="evidence" value="ECO:0007669"/>
    <property type="project" value="TreeGrafter"/>
</dbReference>
<sequence>MPRYQRYLLRQLVGPFLLVTLSLTAVVWLSQSLRIIDLIVNKGLSLSVFLLMSMLVLPTFLGAILPIAFFCALLFVYNRLTIDSELVSLRAAGVSQWSLAKPALAMATIIVVVSYAIGMYVMPVSHREFKERQFVLRTEHSALLLEEGSFNTLTEGVTVYIRGREGGSLNGILVHDAREKERPVTMMAERGLLVQTDEGPRFILFNGHRQRIDRDSARLSLLNFERYTMDLGEFAQREGARWREPRERFVDELLDPDSEGAERMRSKFLSEAHNRIVSPLFAYTFAAIGLAALLLGNVDRRGQWRRILVAIVAAVAFEALALFLVNATAKSSNLIPLMYLNPVLATAAAIAVLRGRLPRFLGGRTAAPEPGTHG</sequence>